<sequence length="160" mass="18030">MAKETSVAPKERVNIVYKPATGDQQAEVELPLKLFVMGDFTQRPDDRLLEDRKPVRIDKDNFNDVMREHNLSLSFNVKNTLSGQDGDELPVHLKIQTMQDFSPQAVARQVPELQQLVELRNALKALKGPLANAAEFRKRVEALVKDPAKRDAVMKELGLG</sequence>
<dbReference type="PANTHER" id="PTHR35850">
    <property type="entry name" value="CYTOPLASMIC PROTEIN-RELATED"/>
    <property type="match status" value="1"/>
</dbReference>
<organism evidence="1">
    <name type="scientific">Eiseniibacteriota bacterium</name>
    <dbReference type="NCBI Taxonomy" id="2212470"/>
    <lineage>
        <taxon>Bacteria</taxon>
        <taxon>Candidatus Eiseniibacteriota</taxon>
    </lineage>
</organism>
<dbReference type="NCBIfam" id="TIGR03358">
    <property type="entry name" value="VI_chp_5"/>
    <property type="match status" value="1"/>
</dbReference>
<name>A0A832I521_UNCEI</name>
<reference evidence="1" key="1">
    <citation type="journal article" date="2020" name="mSystems">
        <title>Genome- and Community-Level Interaction Insights into Carbon Utilization and Element Cycling Functions of Hydrothermarchaeota in Hydrothermal Sediment.</title>
        <authorList>
            <person name="Zhou Z."/>
            <person name="Liu Y."/>
            <person name="Xu W."/>
            <person name="Pan J."/>
            <person name="Luo Z.H."/>
            <person name="Li M."/>
        </authorList>
    </citation>
    <scope>NUCLEOTIDE SEQUENCE [LARGE SCALE GENOMIC DNA]</scope>
    <source>
        <strain evidence="1">SpSt-381</strain>
    </source>
</reference>
<accession>A0A832I521</accession>
<evidence type="ECO:0000313" key="1">
    <source>
        <dbReference type="EMBL" id="HGZ43744.1"/>
    </source>
</evidence>
<dbReference type="PIRSF" id="PIRSF028301">
    <property type="entry name" value="UCP028301"/>
    <property type="match status" value="1"/>
</dbReference>
<proteinExistence type="predicted"/>
<protein>
    <submittedName>
        <fullName evidence="1">Type VI secretion system contractile sheath small subunit</fullName>
    </submittedName>
</protein>
<dbReference type="AlphaFoldDB" id="A0A832I521"/>
<dbReference type="PANTHER" id="PTHR35850:SF2">
    <property type="entry name" value="TYPE VI SECRETION SYSTEM CONTRACTILE SHEATH SMALL SUBUNIT"/>
    <property type="match status" value="1"/>
</dbReference>
<gene>
    <name evidence="1" type="primary">tssB</name>
    <name evidence="1" type="ORF">ENR23_10035</name>
</gene>
<dbReference type="Pfam" id="PF05591">
    <property type="entry name" value="T6SS_VipA"/>
    <property type="match status" value="1"/>
</dbReference>
<dbReference type="EMBL" id="DSQF01000020">
    <property type="protein sequence ID" value="HGZ43744.1"/>
    <property type="molecule type" value="Genomic_DNA"/>
</dbReference>
<comment type="caution">
    <text evidence="1">The sequence shown here is derived from an EMBL/GenBank/DDBJ whole genome shotgun (WGS) entry which is preliminary data.</text>
</comment>
<dbReference type="InterPro" id="IPR008312">
    <property type="entry name" value="T6SS_TssB1"/>
</dbReference>